<reference evidence="1" key="1">
    <citation type="submission" date="2024-03" db="EMBL/GenBank/DDBJ databases">
        <title>Human intestinal bacterial collection.</title>
        <authorList>
            <person name="Pauvert C."/>
            <person name="Hitch T.C.A."/>
            <person name="Clavel T."/>
        </authorList>
    </citation>
    <scope>NUCLEOTIDE SEQUENCE</scope>
    <source>
        <strain evidence="1">CLA-AA-H227</strain>
    </source>
</reference>
<protein>
    <submittedName>
        <fullName evidence="1">Phospholipase D-like domain-containing protein</fullName>
    </submittedName>
</protein>
<gene>
    <name evidence="1" type="ORF">WMO40_22435</name>
</gene>
<keyword evidence="2" id="KW-1185">Reference proteome</keyword>
<comment type="caution">
    <text evidence="1">The sequence shown here is derived from an EMBL/GenBank/DDBJ whole genome shotgun (WGS) entry which is preliminary data.</text>
</comment>
<organism evidence="1 2">
    <name type="scientific">Robertmurraya yapensis</name>
    <name type="common">ex Hitch et al 2024</name>
    <dbReference type="NCBI Taxonomy" id="3133160"/>
    <lineage>
        <taxon>Bacteria</taxon>
        <taxon>Bacillati</taxon>
        <taxon>Bacillota</taxon>
        <taxon>Bacilli</taxon>
        <taxon>Bacillales</taxon>
        <taxon>Bacillaceae</taxon>
        <taxon>Robertmurraya</taxon>
    </lineage>
</organism>
<dbReference type="Proteomes" id="UP001439875">
    <property type="component" value="Unassembled WGS sequence"/>
</dbReference>
<accession>A0ACC6SHY3</accession>
<evidence type="ECO:0000313" key="1">
    <source>
        <dbReference type="EMBL" id="MEQ2529433.1"/>
    </source>
</evidence>
<dbReference type="EMBL" id="JBBMEW010000035">
    <property type="protein sequence ID" value="MEQ2529433.1"/>
    <property type="molecule type" value="Genomic_DNA"/>
</dbReference>
<proteinExistence type="predicted"/>
<name>A0ACC6SHY3_9BACI</name>
<evidence type="ECO:0000313" key="2">
    <source>
        <dbReference type="Proteomes" id="UP001439875"/>
    </source>
</evidence>
<sequence length="252" mass="29981">MNEQQYLKTMIETVKYDFEHDKKDELLGILRNSIITYDRTGTFGGKSNYYREYVCLRVPIPMLKTAKELKGVFEKLASEVYIEPTDTIQDFEFWGLRIKPKPVELDNEVYVEHNVVFDEIKEEIIQGIRNAKYTIWIAVAWFTDRDIFEELLLRKREGVHVRIITSDEHSNRYLIADLEQNFEVVKVKLTGDKLFNRLHDKFCIIDLEFVMHGSYNWSKNARNNDETWATALDRDFVRKFADEFIRLFVKNG</sequence>